<organism evidence="2 3">
    <name type="scientific">Celeribacter ethanolicus</name>
    <dbReference type="NCBI Taxonomy" id="1758178"/>
    <lineage>
        <taxon>Bacteria</taxon>
        <taxon>Pseudomonadati</taxon>
        <taxon>Pseudomonadota</taxon>
        <taxon>Alphaproteobacteria</taxon>
        <taxon>Rhodobacterales</taxon>
        <taxon>Roseobacteraceae</taxon>
        <taxon>Celeribacter</taxon>
    </lineage>
</organism>
<sequence>MRVLFPFLLSLLLSLAFLPDTALADTATGYDRQIQMIGRQSSLGHRLVRSLCFAQAGIDTARNLRVIEDSRTEVRNILRILLEGDPVHGIAAIDNSNIRTLIGSLERVWNALDKKTTAFLDGTAMSDEEVIKMTFKADSLEKLWRNVSQSLETMTSVDSTPENLARARIIVTATDQNRLLQQAGKDACLIHLAGGAAEAGHQVEELNAALATFDRNIFDLTFVRPAAINAPPQPEAMEQAAFDTWQTWVGLESLFQGVTHPGKDERLDMLLPEISFTVEYLDQALQDTLEVFLSL</sequence>
<feature type="signal peptide" evidence="1">
    <location>
        <begin position="1"/>
        <end position="24"/>
    </location>
</feature>
<feature type="chain" id="PRO_5012358086" description="NarX-like N-terminal domain-containing protein" evidence="1">
    <location>
        <begin position="25"/>
        <end position="295"/>
    </location>
</feature>
<gene>
    <name evidence="2" type="ORF">CEW89_16960</name>
</gene>
<dbReference type="Proteomes" id="UP000217935">
    <property type="component" value="Chromosome"/>
</dbReference>
<dbReference type="AlphaFoldDB" id="A0A291GFE4"/>
<keyword evidence="3" id="KW-1185">Reference proteome</keyword>
<keyword evidence="1" id="KW-0732">Signal</keyword>
<dbReference type="EMBL" id="CP022196">
    <property type="protein sequence ID" value="ATG49109.1"/>
    <property type="molecule type" value="Genomic_DNA"/>
</dbReference>
<accession>A0A291GFE4</accession>
<protein>
    <recommendedName>
        <fullName evidence="4">NarX-like N-terminal domain-containing protein</fullName>
    </recommendedName>
</protein>
<evidence type="ECO:0008006" key="4">
    <source>
        <dbReference type="Google" id="ProtNLM"/>
    </source>
</evidence>
<dbReference type="RefSeq" id="WP_096806690.1">
    <property type="nucleotide sequence ID" value="NZ_CP022196.1"/>
</dbReference>
<proteinExistence type="predicted"/>
<dbReference type="OrthoDB" id="7876041at2"/>
<dbReference type="KEGG" id="ceh:CEW89_16960"/>
<evidence type="ECO:0000313" key="3">
    <source>
        <dbReference type="Proteomes" id="UP000217935"/>
    </source>
</evidence>
<dbReference type="STRING" id="1758178.GCA_001550095_01151"/>
<reference evidence="2 3" key="1">
    <citation type="submission" date="2017-06" db="EMBL/GenBank/DDBJ databases">
        <title>Celeribacter sp. TSPH2 complete genome sequence.</title>
        <authorList>
            <person name="Woo J.-H."/>
            <person name="Kim H.-S."/>
        </authorList>
    </citation>
    <scope>NUCLEOTIDE SEQUENCE [LARGE SCALE GENOMIC DNA]</scope>
    <source>
        <strain evidence="2 3">TSPH2</strain>
    </source>
</reference>
<evidence type="ECO:0000256" key="1">
    <source>
        <dbReference type="SAM" id="SignalP"/>
    </source>
</evidence>
<name>A0A291GFE4_9RHOB</name>
<evidence type="ECO:0000313" key="2">
    <source>
        <dbReference type="EMBL" id="ATG49109.1"/>
    </source>
</evidence>